<dbReference type="InterPro" id="IPR036388">
    <property type="entry name" value="WH-like_DNA-bd_sf"/>
</dbReference>
<evidence type="ECO:0000313" key="7">
    <source>
        <dbReference type="Proteomes" id="UP000287533"/>
    </source>
</evidence>
<dbReference type="InterPro" id="IPR036390">
    <property type="entry name" value="WH_DNA-bd_sf"/>
</dbReference>
<feature type="domain" description="GntR C-terminal" evidence="5">
    <location>
        <begin position="112"/>
        <end position="236"/>
    </location>
</feature>
<dbReference type="Proteomes" id="UP000287533">
    <property type="component" value="Unassembled WGS sequence"/>
</dbReference>
<evidence type="ECO:0000259" key="4">
    <source>
        <dbReference type="SMART" id="SM00345"/>
    </source>
</evidence>
<dbReference type="GO" id="GO:0003677">
    <property type="term" value="F:DNA binding"/>
    <property type="evidence" value="ECO:0007669"/>
    <property type="project" value="UniProtKB-KW"/>
</dbReference>
<dbReference type="Pfam" id="PF07729">
    <property type="entry name" value="FCD"/>
    <property type="match status" value="1"/>
</dbReference>
<evidence type="ECO:0000256" key="1">
    <source>
        <dbReference type="ARBA" id="ARBA00023015"/>
    </source>
</evidence>
<keyword evidence="2" id="KW-0238">DNA-binding</keyword>
<evidence type="ECO:0000313" key="6">
    <source>
        <dbReference type="EMBL" id="RSX52123.1"/>
    </source>
</evidence>
<dbReference type="InterPro" id="IPR008920">
    <property type="entry name" value="TF_FadR/GntR_C"/>
</dbReference>
<dbReference type="OrthoDB" id="4164516at2"/>
<proteinExistence type="predicted"/>
<feature type="domain" description="HTH gntR-type" evidence="4">
    <location>
        <begin position="25"/>
        <end position="83"/>
    </location>
</feature>
<sequence length="244" mass="26860">MNNNTAHATLSPTTTASGELLHKAITDQLAIDILDGTWPIGESVTLEDIQSRFDTSRTVAREVAKYLEAMGAVSIRRRVGLIAKPVNEWSALNPQVIRWKLSSSHRKEQLRTLTELRLAIEPAAAASAARRATMEEKAMFPVMADELRRTGESGDLDTFHDVDVRFHSAILLSSGNDLFASMASIIEIVLKGRVELHMYPQKPKPAALDAHDAVAEGIWRGDPDQAREAMHAIVDEVAESLDLM</sequence>
<gene>
    <name evidence="6" type="ORF">D2E25_1534</name>
</gene>
<dbReference type="GO" id="GO:0003700">
    <property type="term" value="F:DNA-binding transcription factor activity"/>
    <property type="evidence" value="ECO:0007669"/>
    <property type="project" value="InterPro"/>
</dbReference>
<dbReference type="InterPro" id="IPR011711">
    <property type="entry name" value="GntR_C"/>
</dbReference>
<dbReference type="SMART" id="SM00895">
    <property type="entry name" value="FCD"/>
    <property type="match status" value="1"/>
</dbReference>
<dbReference type="InterPro" id="IPR000524">
    <property type="entry name" value="Tscrpt_reg_HTH_GntR"/>
</dbReference>
<dbReference type="Gene3D" id="1.20.120.530">
    <property type="entry name" value="GntR ligand-binding domain-like"/>
    <property type="match status" value="1"/>
</dbReference>
<comment type="caution">
    <text evidence="6">The sequence shown here is derived from an EMBL/GenBank/DDBJ whole genome shotgun (WGS) entry which is preliminary data.</text>
</comment>
<dbReference type="PANTHER" id="PTHR43537:SF44">
    <property type="entry name" value="GNTR FAMILY REGULATORY PROTEIN"/>
    <property type="match status" value="1"/>
</dbReference>
<evidence type="ECO:0000256" key="2">
    <source>
        <dbReference type="ARBA" id="ARBA00023125"/>
    </source>
</evidence>
<dbReference type="Pfam" id="PF00392">
    <property type="entry name" value="GntR"/>
    <property type="match status" value="1"/>
</dbReference>
<keyword evidence="7" id="KW-1185">Reference proteome</keyword>
<dbReference type="SUPFAM" id="SSF48008">
    <property type="entry name" value="GntR ligand-binding domain-like"/>
    <property type="match status" value="1"/>
</dbReference>
<evidence type="ECO:0000256" key="3">
    <source>
        <dbReference type="ARBA" id="ARBA00023163"/>
    </source>
</evidence>
<dbReference type="SMART" id="SM00345">
    <property type="entry name" value="HTH_GNTR"/>
    <property type="match status" value="1"/>
</dbReference>
<keyword evidence="3" id="KW-0804">Transcription</keyword>
<dbReference type="EMBL" id="QXGL01000005">
    <property type="protein sequence ID" value="RSX52123.1"/>
    <property type="molecule type" value="Genomic_DNA"/>
</dbReference>
<dbReference type="PANTHER" id="PTHR43537">
    <property type="entry name" value="TRANSCRIPTIONAL REGULATOR, GNTR FAMILY"/>
    <property type="match status" value="1"/>
</dbReference>
<dbReference type="Gene3D" id="1.10.10.10">
    <property type="entry name" value="Winged helix-like DNA-binding domain superfamily/Winged helix DNA-binding domain"/>
    <property type="match status" value="1"/>
</dbReference>
<reference evidence="6 7" key="1">
    <citation type="submission" date="2018-09" db="EMBL/GenBank/DDBJ databases">
        <title>Characterization of the phylogenetic diversity of five novel species belonging to the genus Bifidobacterium.</title>
        <authorList>
            <person name="Lugli G.A."/>
            <person name="Duranti S."/>
            <person name="Milani C."/>
        </authorList>
    </citation>
    <scope>NUCLEOTIDE SEQUENCE [LARGE SCALE GENOMIC DNA]</scope>
    <source>
        <strain evidence="6 7">2034B</strain>
    </source>
</reference>
<name>A0A430FGX7_9BIFI</name>
<organism evidence="6 7">
    <name type="scientific">Bifidobacterium goeldii</name>
    <dbReference type="NCBI Taxonomy" id="2306975"/>
    <lineage>
        <taxon>Bacteria</taxon>
        <taxon>Bacillati</taxon>
        <taxon>Actinomycetota</taxon>
        <taxon>Actinomycetes</taxon>
        <taxon>Bifidobacteriales</taxon>
        <taxon>Bifidobacteriaceae</taxon>
        <taxon>Bifidobacterium</taxon>
    </lineage>
</organism>
<dbReference type="SUPFAM" id="SSF46785">
    <property type="entry name" value="Winged helix' DNA-binding domain"/>
    <property type="match status" value="1"/>
</dbReference>
<dbReference type="RefSeq" id="WP_125981561.1">
    <property type="nucleotide sequence ID" value="NZ_QXGL01000005.1"/>
</dbReference>
<accession>A0A430FGX7</accession>
<dbReference type="AlphaFoldDB" id="A0A430FGX7"/>
<evidence type="ECO:0000259" key="5">
    <source>
        <dbReference type="SMART" id="SM00895"/>
    </source>
</evidence>
<keyword evidence="1" id="KW-0805">Transcription regulation</keyword>
<protein>
    <submittedName>
        <fullName evidence="6">Transcriptional regulator</fullName>
    </submittedName>
</protein>